<feature type="domain" description="DUF6545" evidence="2">
    <location>
        <begin position="268"/>
        <end position="373"/>
    </location>
</feature>
<feature type="transmembrane region" description="Helical" evidence="1">
    <location>
        <begin position="122"/>
        <end position="144"/>
    </location>
</feature>
<feature type="transmembrane region" description="Helical" evidence="1">
    <location>
        <begin position="91"/>
        <end position="110"/>
    </location>
</feature>
<dbReference type="eggNOG" id="ENOG5033IXZ">
    <property type="taxonomic scope" value="Bacteria"/>
</dbReference>
<dbReference type="InterPro" id="IPR046675">
    <property type="entry name" value="DUF6545"/>
</dbReference>
<feature type="transmembrane region" description="Helical" evidence="1">
    <location>
        <begin position="57"/>
        <end position="79"/>
    </location>
</feature>
<feature type="transmembrane region" description="Helical" evidence="1">
    <location>
        <begin position="16"/>
        <end position="36"/>
    </location>
</feature>
<dbReference type="STRING" id="591159.SSQG_02394"/>
<gene>
    <name evidence="3" type="ORF">SSQG_02394</name>
</gene>
<keyword evidence="4" id="KW-1185">Reference proteome</keyword>
<dbReference type="HOGENOM" id="CLU_042795_2_1_11"/>
<evidence type="ECO:0000313" key="4">
    <source>
        <dbReference type="Proteomes" id="UP000004184"/>
    </source>
</evidence>
<feature type="transmembrane region" description="Helical" evidence="1">
    <location>
        <begin position="168"/>
        <end position="189"/>
    </location>
</feature>
<sequence length="401" mass="42941">MAAAGPRLCDRTELPGMSLVVYLAAGVLALSAAVLFRRPRTTAGKPSAPHNPLTASTCAAIVLGAVVFLCSAPMTLAAVNDLTGIPNFGAPLTYGLLSAYSCSLLILLINWRGGPSDRVRGLILRSIAAYVPLIVAIVLLFSLADARVERLTDLDTYYANTPGMREMIVLYLLGHTAATVAMSVVCVRWGREVTGLLRTGLRLIFVGAVLDLVGFQLAKYTAVVARWTGHDLDFLSTGVAPPMAALAALTCSAGFVLPRLLPAAVGHWRGLRDYRRLDPLWHRVGFVSTAPKPPASWWQLPEERLHWREVAIHDALLALAPYFDDRVRERALSAALGDGHSAHQARVTSEAAMLAAAAHRAAAREEPLRTPSTYRLHAMEGSGAGGLVELAQALRVPRQGS</sequence>
<dbReference type="EMBL" id="GG657757">
    <property type="protein sequence ID" value="EFL31876.1"/>
    <property type="molecule type" value="Genomic_DNA"/>
</dbReference>
<feature type="transmembrane region" description="Helical" evidence="1">
    <location>
        <begin position="243"/>
        <end position="266"/>
    </location>
</feature>
<keyword evidence="1" id="KW-0812">Transmembrane</keyword>
<dbReference type="NCBIfam" id="NF042915">
    <property type="entry name" value="MAB_1171c_fam"/>
    <property type="match status" value="1"/>
</dbReference>
<dbReference type="InterPro" id="IPR050039">
    <property type="entry name" value="MAB_1171c-like"/>
</dbReference>
<feature type="transmembrane region" description="Helical" evidence="1">
    <location>
        <begin position="201"/>
        <end position="223"/>
    </location>
</feature>
<evidence type="ECO:0000313" key="3">
    <source>
        <dbReference type="EMBL" id="EFL31876.1"/>
    </source>
</evidence>
<accession>D9X6I7</accession>
<dbReference type="Proteomes" id="UP000004184">
    <property type="component" value="Unassembled WGS sequence"/>
</dbReference>
<evidence type="ECO:0000259" key="2">
    <source>
        <dbReference type="Pfam" id="PF20182"/>
    </source>
</evidence>
<name>D9X6I7_STRVT</name>
<keyword evidence="1" id="KW-0472">Membrane</keyword>
<proteinExistence type="predicted"/>
<reference evidence="4" key="1">
    <citation type="submission" date="2009-02" db="EMBL/GenBank/DDBJ databases">
        <title>Annotation of Streptomyces viridochromogenes strain DSM 40736.</title>
        <authorList>
            <consortium name="The Broad Institute Genome Sequencing Platform"/>
            <consortium name="Broad Institute Microbial Sequencing Center"/>
            <person name="Fischbach M."/>
            <person name="Godfrey P."/>
            <person name="Ward D."/>
            <person name="Young S."/>
            <person name="Zeng Q."/>
            <person name="Koehrsen M."/>
            <person name="Alvarado L."/>
            <person name="Berlin A.M."/>
            <person name="Bochicchio J."/>
            <person name="Borenstein D."/>
            <person name="Chapman S.B."/>
            <person name="Chen Z."/>
            <person name="Engels R."/>
            <person name="Freedman E."/>
            <person name="Gellesch M."/>
            <person name="Goldberg J."/>
            <person name="Griggs A."/>
            <person name="Gujja S."/>
            <person name="Heilman E.R."/>
            <person name="Heiman D.I."/>
            <person name="Hepburn T.A."/>
            <person name="Howarth C."/>
            <person name="Jen D."/>
            <person name="Larson L."/>
            <person name="Lewis B."/>
            <person name="Mehta T."/>
            <person name="Park D."/>
            <person name="Pearson M."/>
            <person name="Richards J."/>
            <person name="Roberts A."/>
            <person name="Saif S."/>
            <person name="Shea T.D."/>
            <person name="Shenoy N."/>
            <person name="Sisk P."/>
            <person name="Stolte C."/>
            <person name="Sykes S.N."/>
            <person name="Thomson T."/>
            <person name="Walk T."/>
            <person name="White J."/>
            <person name="Yandava C."/>
            <person name="Straight P."/>
            <person name="Clardy J."/>
            <person name="Hung D."/>
            <person name="Kolter R."/>
            <person name="Mekalanos J."/>
            <person name="Walker S."/>
            <person name="Walsh C.T."/>
            <person name="Wieland-Brown L.C."/>
            <person name="Haas B."/>
            <person name="Nusbaum C."/>
            <person name="Birren B."/>
        </authorList>
    </citation>
    <scope>NUCLEOTIDE SEQUENCE [LARGE SCALE GENOMIC DNA]</scope>
    <source>
        <strain evidence="4">DSM 40736 / JCM 4977 / BCRC 1201 / Tue 494</strain>
    </source>
</reference>
<protein>
    <submittedName>
        <fullName evidence="3">Integral membrane protein</fullName>
    </submittedName>
</protein>
<dbReference type="AlphaFoldDB" id="D9X6I7"/>
<organism evidence="3 4">
    <name type="scientific">Streptomyces viridochromogenes (strain DSM 40736 / JCM 4977 / BCRC 1201 / Tue 494)</name>
    <dbReference type="NCBI Taxonomy" id="591159"/>
    <lineage>
        <taxon>Bacteria</taxon>
        <taxon>Bacillati</taxon>
        <taxon>Actinomycetota</taxon>
        <taxon>Actinomycetes</taxon>
        <taxon>Kitasatosporales</taxon>
        <taxon>Streptomycetaceae</taxon>
        <taxon>Streptomyces</taxon>
    </lineage>
</organism>
<dbReference type="Pfam" id="PF20182">
    <property type="entry name" value="DUF6545"/>
    <property type="match status" value="1"/>
</dbReference>
<keyword evidence="1" id="KW-1133">Transmembrane helix</keyword>
<evidence type="ECO:0000256" key="1">
    <source>
        <dbReference type="SAM" id="Phobius"/>
    </source>
</evidence>